<sequence length="146" mass="16323">MSMSITLVLALPNFSKTFVIETDACQRGIGSVLMQEKRPLAYLNKSLNTRNMGLSIYEKELLALVTAKWQTKLLGLSYEIHYKAEVDNTIADSLSRRGMDSANCKAITQVILAWITEVTQSYENGELAQKMLKELLLSSEEVADCI</sequence>
<dbReference type="SUPFAM" id="SSF56672">
    <property type="entry name" value="DNA/RNA polymerases"/>
    <property type="match status" value="1"/>
</dbReference>
<dbReference type="Proteomes" id="UP001630127">
    <property type="component" value="Unassembled WGS sequence"/>
</dbReference>
<comment type="caution">
    <text evidence="3">The sequence shown here is derived from an EMBL/GenBank/DDBJ whole genome shotgun (WGS) entry which is preliminary data.</text>
</comment>
<feature type="signal peptide" evidence="1">
    <location>
        <begin position="1"/>
        <end position="17"/>
    </location>
</feature>
<evidence type="ECO:0000313" key="3">
    <source>
        <dbReference type="EMBL" id="KAL3503001.1"/>
    </source>
</evidence>
<accession>A0ABD2Y683</accession>
<organism evidence="3 4">
    <name type="scientific">Cinchona calisaya</name>
    <dbReference type="NCBI Taxonomy" id="153742"/>
    <lineage>
        <taxon>Eukaryota</taxon>
        <taxon>Viridiplantae</taxon>
        <taxon>Streptophyta</taxon>
        <taxon>Embryophyta</taxon>
        <taxon>Tracheophyta</taxon>
        <taxon>Spermatophyta</taxon>
        <taxon>Magnoliopsida</taxon>
        <taxon>eudicotyledons</taxon>
        <taxon>Gunneridae</taxon>
        <taxon>Pentapetalae</taxon>
        <taxon>asterids</taxon>
        <taxon>lamiids</taxon>
        <taxon>Gentianales</taxon>
        <taxon>Rubiaceae</taxon>
        <taxon>Cinchonoideae</taxon>
        <taxon>Cinchoneae</taxon>
        <taxon>Cinchona</taxon>
    </lineage>
</organism>
<protein>
    <recommendedName>
        <fullName evidence="2">Reverse transcriptase/retrotransposon-derived protein RNase H-like domain-containing protein</fullName>
    </recommendedName>
</protein>
<dbReference type="PANTHER" id="PTHR34072">
    <property type="entry name" value="ENZYMATIC POLYPROTEIN-RELATED"/>
    <property type="match status" value="1"/>
</dbReference>
<dbReference type="InterPro" id="IPR041577">
    <property type="entry name" value="RT_RNaseH_2"/>
</dbReference>
<evidence type="ECO:0000259" key="2">
    <source>
        <dbReference type="Pfam" id="PF17919"/>
    </source>
</evidence>
<reference evidence="3 4" key="1">
    <citation type="submission" date="2024-11" db="EMBL/GenBank/DDBJ databases">
        <title>A near-complete genome assembly of Cinchona calisaya.</title>
        <authorList>
            <person name="Lian D.C."/>
            <person name="Zhao X.W."/>
            <person name="Wei L."/>
        </authorList>
    </citation>
    <scope>NUCLEOTIDE SEQUENCE [LARGE SCALE GENOMIC DNA]</scope>
    <source>
        <tissue evidence="3">Nenye</tissue>
    </source>
</reference>
<dbReference type="EMBL" id="JBJUIK010000015">
    <property type="protein sequence ID" value="KAL3503001.1"/>
    <property type="molecule type" value="Genomic_DNA"/>
</dbReference>
<evidence type="ECO:0000313" key="4">
    <source>
        <dbReference type="Proteomes" id="UP001630127"/>
    </source>
</evidence>
<name>A0ABD2Y683_9GENT</name>
<dbReference type="InterPro" id="IPR043502">
    <property type="entry name" value="DNA/RNA_pol_sf"/>
</dbReference>
<dbReference type="AlphaFoldDB" id="A0ABD2Y683"/>
<keyword evidence="1" id="KW-0732">Signal</keyword>
<evidence type="ECO:0000256" key="1">
    <source>
        <dbReference type="SAM" id="SignalP"/>
    </source>
</evidence>
<feature type="domain" description="Reverse transcriptase/retrotransposon-derived protein RNase H-like" evidence="2">
    <location>
        <begin position="7"/>
        <end position="68"/>
    </location>
</feature>
<gene>
    <name evidence="3" type="ORF">ACH5RR_037450</name>
</gene>
<dbReference type="Pfam" id="PF17919">
    <property type="entry name" value="RT_RNaseH_2"/>
    <property type="match status" value="1"/>
</dbReference>
<dbReference type="PANTHER" id="PTHR34072:SF55">
    <property type="entry name" value="DNA_RNA POLYMERASES SUPERFAMILY PROTEIN"/>
    <property type="match status" value="1"/>
</dbReference>
<keyword evidence="4" id="KW-1185">Reference proteome</keyword>
<proteinExistence type="predicted"/>
<feature type="chain" id="PRO_5044863526" description="Reverse transcriptase/retrotransposon-derived protein RNase H-like domain-containing protein" evidence="1">
    <location>
        <begin position="18"/>
        <end position="146"/>
    </location>
</feature>